<feature type="transmembrane region" description="Helical" evidence="7">
    <location>
        <begin position="45"/>
        <end position="63"/>
    </location>
</feature>
<evidence type="ECO:0000313" key="10">
    <source>
        <dbReference type="Proteomes" id="UP000263268"/>
    </source>
</evidence>
<evidence type="ECO:0000256" key="5">
    <source>
        <dbReference type="ARBA" id="ARBA00022989"/>
    </source>
</evidence>
<dbReference type="InterPro" id="IPR049177">
    <property type="entry name" value="MgtC_SapB_SrpB_YhiD_N"/>
</dbReference>
<organism evidence="9 10">
    <name type="scientific">Xanthomarina gelatinilytica</name>
    <dbReference type="NCBI Taxonomy" id="1137281"/>
    <lineage>
        <taxon>Bacteria</taxon>
        <taxon>Pseudomonadati</taxon>
        <taxon>Bacteroidota</taxon>
        <taxon>Flavobacteriia</taxon>
        <taxon>Flavobacteriales</taxon>
        <taxon>Flavobacteriaceae</taxon>
        <taxon>Xanthomarina</taxon>
    </lineage>
</organism>
<dbReference type="Pfam" id="PF02308">
    <property type="entry name" value="MgtC"/>
    <property type="match status" value="1"/>
</dbReference>
<evidence type="ECO:0000259" key="8">
    <source>
        <dbReference type="Pfam" id="PF02308"/>
    </source>
</evidence>
<dbReference type="Proteomes" id="UP000263268">
    <property type="component" value="Unassembled WGS sequence"/>
</dbReference>
<dbReference type="InterPro" id="IPR003416">
    <property type="entry name" value="MgtC/SapB/SrpB/YhiD_fam"/>
</dbReference>
<feature type="transmembrane region" description="Helical" evidence="7">
    <location>
        <begin position="75"/>
        <end position="92"/>
    </location>
</feature>
<keyword evidence="6 7" id="KW-0472">Membrane</keyword>
<keyword evidence="5 7" id="KW-1133">Transmembrane helix</keyword>
<feature type="transmembrane region" description="Helical" evidence="7">
    <location>
        <begin position="16"/>
        <end position="33"/>
    </location>
</feature>
<dbReference type="GO" id="GO:0005886">
    <property type="term" value="C:plasma membrane"/>
    <property type="evidence" value="ECO:0007669"/>
    <property type="project" value="UniProtKB-SubCell"/>
</dbReference>
<evidence type="ECO:0000256" key="2">
    <source>
        <dbReference type="ARBA" id="ARBA00009298"/>
    </source>
</evidence>
<evidence type="ECO:0000256" key="7">
    <source>
        <dbReference type="SAM" id="Phobius"/>
    </source>
</evidence>
<evidence type="ECO:0000256" key="1">
    <source>
        <dbReference type="ARBA" id="ARBA00004651"/>
    </source>
</evidence>
<proteinExistence type="inferred from homology"/>
<comment type="subcellular location">
    <subcellularLocation>
        <location evidence="1">Cell membrane</location>
        <topology evidence="1">Multi-pass membrane protein</topology>
    </subcellularLocation>
</comment>
<comment type="similarity">
    <text evidence="2">Belongs to the MgtC/SapB family.</text>
</comment>
<dbReference type="PRINTS" id="PR01837">
    <property type="entry name" value="MGTCSAPBPROT"/>
</dbReference>
<feature type="transmembrane region" description="Helical" evidence="7">
    <location>
        <begin position="124"/>
        <end position="143"/>
    </location>
</feature>
<evidence type="ECO:0000256" key="3">
    <source>
        <dbReference type="ARBA" id="ARBA00022475"/>
    </source>
</evidence>
<evidence type="ECO:0000313" key="9">
    <source>
        <dbReference type="EMBL" id="HCY83435.1"/>
    </source>
</evidence>
<protein>
    <submittedName>
        <fullName evidence="9">Magnesium transporter MgtC</fullName>
    </submittedName>
</protein>
<dbReference type="EMBL" id="DPRK01000298">
    <property type="protein sequence ID" value="HCY83435.1"/>
    <property type="molecule type" value="Genomic_DNA"/>
</dbReference>
<keyword evidence="3" id="KW-1003">Cell membrane</keyword>
<gene>
    <name evidence="9" type="ORF">DHV22_18530</name>
</gene>
<accession>A0A3D6BZJ6</accession>
<keyword evidence="4 7" id="KW-0812">Transmembrane</keyword>
<reference evidence="9 10" key="1">
    <citation type="journal article" date="2018" name="Nat. Biotechnol.">
        <title>A standardized bacterial taxonomy based on genome phylogeny substantially revises the tree of life.</title>
        <authorList>
            <person name="Parks D.H."/>
            <person name="Chuvochina M."/>
            <person name="Waite D.W."/>
            <person name="Rinke C."/>
            <person name="Skarshewski A."/>
            <person name="Chaumeil P.A."/>
            <person name="Hugenholtz P."/>
        </authorList>
    </citation>
    <scope>NUCLEOTIDE SEQUENCE [LARGE SCALE GENOMIC DNA]</scope>
    <source>
        <strain evidence="9">UBA10227</strain>
    </source>
</reference>
<sequence length="147" mass="15658">MISELFTFEAKEVLDFSIKIGIATVSGLLIGLEREYKGKSAGLKTNALVAIGAAVYVLISLKFQGEDYADITRVLSQVVTGIGFLGGGVIFQKKDTIKGLTTAATVWCSAGAGCLAATSMFFELIVLTLLVIIINLVFGYLDLKINK</sequence>
<feature type="domain" description="MgtC/SapB/SrpB/YhiD N-terminal" evidence="8">
    <location>
        <begin position="21"/>
        <end position="140"/>
    </location>
</feature>
<evidence type="ECO:0000256" key="6">
    <source>
        <dbReference type="ARBA" id="ARBA00023136"/>
    </source>
</evidence>
<dbReference type="AlphaFoldDB" id="A0A3D6BZJ6"/>
<name>A0A3D6BZJ6_9FLAO</name>
<evidence type="ECO:0000256" key="4">
    <source>
        <dbReference type="ARBA" id="ARBA00022692"/>
    </source>
</evidence>
<dbReference type="PANTHER" id="PTHR33778">
    <property type="entry name" value="PROTEIN MGTC"/>
    <property type="match status" value="1"/>
</dbReference>
<dbReference type="PANTHER" id="PTHR33778:SF1">
    <property type="entry name" value="MAGNESIUM TRANSPORTER YHID-RELATED"/>
    <property type="match status" value="1"/>
</dbReference>
<comment type="caution">
    <text evidence="9">The sequence shown here is derived from an EMBL/GenBank/DDBJ whole genome shotgun (WGS) entry which is preliminary data.</text>
</comment>